<accession>A0ABS9WBL7</accession>
<name>A0ABS9WBL7_9PROT</name>
<reference evidence="2 3" key="1">
    <citation type="submission" date="2022-03" db="EMBL/GenBank/DDBJ databases">
        <title>Complete genome analysis of Roseomonas KG 17.1 : a prolific producer of plant growth promoters.</title>
        <authorList>
            <person name="Saadouli I."/>
            <person name="Najjari A."/>
            <person name="Mosbah A."/>
            <person name="Ouzari H.I."/>
        </authorList>
    </citation>
    <scope>NUCLEOTIDE SEQUENCE [LARGE SCALE GENOMIC DNA]</scope>
    <source>
        <strain evidence="2 3">KG17-1</strain>
    </source>
</reference>
<feature type="domain" description="Peptidase S74" evidence="1">
    <location>
        <begin position="711"/>
        <end position="809"/>
    </location>
</feature>
<dbReference type="EMBL" id="JALBUU010000125">
    <property type="protein sequence ID" value="MCI0756697.1"/>
    <property type="molecule type" value="Genomic_DNA"/>
</dbReference>
<organism evidence="2 3">
    <name type="scientific">Teichococcus vastitatis</name>
    <dbReference type="NCBI Taxonomy" id="2307076"/>
    <lineage>
        <taxon>Bacteria</taxon>
        <taxon>Pseudomonadati</taxon>
        <taxon>Pseudomonadota</taxon>
        <taxon>Alphaproteobacteria</taxon>
        <taxon>Acetobacterales</taxon>
        <taxon>Roseomonadaceae</taxon>
        <taxon>Roseomonas</taxon>
    </lineage>
</organism>
<gene>
    <name evidence="2" type="ORF">MON41_23965</name>
</gene>
<protein>
    <submittedName>
        <fullName evidence="2">Tail fiber domain-containing protein</fullName>
    </submittedName>
</protein>
<sequence length="817" mass="82547">MTKNVETSFAKLTGVTPTVTQDLNSQVTLAQEQLAEITERSAEAKTILDDVDSKIILVQNTSAQIVSDSTTALAATKAAIDERENTAITNIIAQATSSAQNAAANASAGVTNAGDQAIASINSIRDSAISSVNNTATSAIATVSGASAAVDSAKQQSLDAIATAEADALASVQGVVDTAVASKDAAGTSATSAETAKVAAEAAQSAAATSASNAAASASTASTKANDAVVAAGNASTSATNAANSATTATNKATEAGNSATAAANSAAQAATFDPALFLAKTGGTLTGALSITANVGPSLALSRTGTANVSLSFADGTNTKFLGINTSGALVVGTSADLGATGKPLAVTTENNFWPSSQTFPTGSNVWGSSGDADFSITTAAGNTAALRFMKDWKVRWSMSANNAAETGGGAGSNFAFMRYNDLGGYIDTPLQINRATGRIFAGNIEASSLTTTGTVSAGTLVSTGDMSAVNVNLSGTITAPTVAIATNFGSYMSSGNPVINFDPTDYLTYNRSTDTLSMFIGGSNRLSVSGSSLTSTGPVLLPATQSTTTNAAVHKSYVDTALAGRVADTGDTMTGELTVTADITTYRSATPNTGVLFMNQAKTRYLSWDGTNYQFGAAGLSVGGAISATNGVNAGSTYAITGYLTDAGTHYITLHQGNPNWGAVFAQAVHVPGNYIAYRIGMGTGATTKSWDFRGDGNAYSGGSWVAGSDARVKTDLAQLEDPLSKLAQLTGYTYTRVDLDNKRDAGLIAQDIRAVLPEAVVQDTTAPSTDPEGEGFLSVNYNGVTALLVESVKALRAELLGTKERLAALENGNV</sequence>
<keyword evidence="3" id="KW-1185">Reference proteome</keyword>
<evidence type="ECO:0000259" key="1">
    <source>
        <dbReference type="PROSITE" id="PS51688"/>
    </source>
</evidence>
<dbReference type="RefSeq" id="WP_241793999.1">
    <property type="nucleotide sequence ID" value="NZ_JALBUU010000125.1"/>
</dbReference>
<dbReference type="Pfam" id="PF13884">
    <property type="entry name" value="Peptidase_S74"/>
    <property type="match status" value="1"/>
</dbReference>
<dbReference type="InterPro" id="IPR030392">
    <property type="entry name" value="S74_ICA"/>
</dbReference>
<dbReference type="Proteomes" id="UP001201985">
    <property type="component" value="Unassembled WGS sequence"/>
</dbReference>
<proteinExistence type="predicted"/>
<evidence type="ECO:0000313" key="3">
    <source>
        <dbReference type="Proteomes" id="UP001201985"/>
    </source>
</evidence>
<evidence type="ECO:0000313" key="2">
    <source>
        <dbReference type="EMBL" id="MCI0756697.1"/>
    </source>
</evidence>
<comment type="caution">
    <text evidence="2">The sequence shown here is derived from an EMBL/GenBank/DDBJ whole genome shotgun (WGS) entry which is preliminary data.</text>
</comment>
<dbReference type="PROSITE" id="PS51688">
    <property type="entry name" value="ICA"/>
    <property type="match status" value="1"/>
</dbReference>